<dbReference type="PROSITE" id="PS00237">
    <property type="entry name" value="G_PROTEIN_RECEP_F1_1"/>
    <property type="match status" value="1"/>
</dbReference>
<sequence length="366" mass="41681">MCNSTSTSCDVVSKIDHLFQPTLYIIVIVIGLPTNCLALWAAYLQVKQKNELGIYLMNLSIADLLYIATLPLWIDYFLHHDNWIHGQESCKLFGFIFYTNIYVSIAFLCCISVDRYLAVAHPLKFAKIRRVKTAVAVSLVVWTMEVVANSAPLFHDELFRDRYNHTFCFEKYPMESWVAKMNLYRVFVGFLFPWMIMLFSYLGILKAVKGNVSTEKQEKAKIKRLALSLIIIVLICFAPYHVILLSRSTIYLIKPCDCSFEEKVFTAYHVSLALTSLNCAADPILYCFVNEGARSDVTKALATLVRFFTKAKPQELANGSVTLETPLSSKKPSFYSNTETNSYTYNTGQVGLQEECLQMKILSINK</sequence>
<keyword evidence="10" id="KW-0325">Glycoprotein</keyword>
<dbReference type="GO" id="GO:0007189">
    <property type="term" value="P:adenylate cyclase-activating G protein-coupled receptor signaling pathway"/>
    <property type="evidence" value="ECO:0007669"/>
    <property type="project" value="UniProtKB-ARBA"/>
</dbReference>
<dbReference type="PANTHER" id="PTHR24234:SF10">
    <property type="entry name" value="G-PROTEIN COUPLED RECEPTOR 4"/>
    <property type="match status" value="1"/>
</dbReference>
<dbReference type="PRINTS" id="PR00237">
    <property type="entry name" value="GPCRRHODOPSN"/>
</dbReference>
<dbReference type="InterPro" id="IPR000276">
    <property type="entry name" value="GPCR_Rhodpsn"/>
</dbReference>
<dbReference type="PANTHER" id="PTHR24234">
    <property type="entry name" value="LYSOPHOSPHATIDIC ACID RECEPTOR 5/SPHINGOSYLPHOSPHORYLCHOLINE RECEPTOR"/>
    <property type="match status" value="1"/>
</dbReference>
<feature type="transmembrane region" description="Helical" evidence="13">
    <location>
        <begin position="55"/>
        <end position="74"/>
    </location>
</feature>
<evidence type="ECO:0000313" key="16">
    <source>
        <dbReference type="Proteomes" id="UP000289886"/>
    </source>
</evidence>
<evidence type="ECO:0000256" key="1">
    <source>
        <dbReference type="ARBA" id="ARBA00004651"/>
    </source>
</evidence>
<proteinExistence type="inferred from homology"/>
<comment type="subcellular location">
    <subcellularLocation>
        <location evidence="1">Cell membrane</location>
        <topology evidence="1">Multi-pass membrane protein</topology>
    </subcellularLocation>
</comment>
<dbReference type="GO" id="GO:0010447">
    <property type="term" value="P:response to acidic pH"/>
    <property type="evidence" value="ECO:0007669"/>
    <property type="project" value="UniProtKB-ARBA"/>
</dbReference>
<evidence type="ECO:0000256" key="9">
    <source>
        <dbReference type="ARBA" id="ARBA00023170"/>
    </source>
</evidence>
<evidence type="ECO:0000256" key="8">
    <source>
        <dbReference type="ARBA" id="ARBA00023157"/>
    </source>
</evidence>
<dbReference type="GO" id="GO:0005886">
    <property type="term" value="C:plasma membrane"/>
    <property type="evidence" value="ECO:0007669"/>
    <property type="project" value="UniProtKB-SubCell"/>
</dbReference>
<dbReference type="GO" id="GO:0004930">
    <property type="term" value="F:G protein-coupled receptor activity"/>
    <property type="evidence" value="ECO:0007669"/>
    <property type="project" value="UniProtKB-KW"/>
</dbReference>
<dbReference type="PROSITE" id="PS50262">
    <property type="entry name" value="G_PROTEIN_RECEP_F1_2"/>
    <property type="match status" value="1"/>
</dbReference>
<dbReference type="Pfam" id="PF00001">
    <property type="entry name" value="7tm_1"/>
    <property type="match status" value="1"/>
</dbReference>
<dbReference type="CDD" id="cd15366">
    <property type="entry name" value="7tmA_GPR4"/>
    <property type="match status" value="1"/>
</dbReference>
<feature type="transmembrane region" description="Helical" evidence="13">
    <location>
        <begin position="183"/>
        <end position="204"/>
    </location>
</feature>
<evidence type="ECO:0000256" key="12">
    <source>
        <dbReference type="RuleBase" id="RU000688"/>
    </source>
</evidence>
<evidence type="ECO:0000313" key="15">
    <source>
        <dbReference type="EMBL" id="RXM35288.1"/>
    </source>
</evidence>
<feature type="transmembrane region" description="Helical" evidence="13">
    <location>
        <begin position="134"/>
        <end position="154"/>
    </location>
</feature>
<keyword evidence="9 12" id="KW-0675">Receptor</keyword>
<keyword evidence="8" id="KW-1015">Disulfide bond</keyword>
<comment type="similarity">
    <text evidence="2 12">Belongs to the G-protein coupled receptor 1 family.</text>
</comment>
<dbReference type="FunFam" id="1.20.1070.10:FF:000065">
    <property type="entry name" value="G-protein coupled receptor 4"/>
    <property type="match status" value="1"/>
</dbReference>
<dbReference type="SUPFAM" id="SSF81321">
    <property type="entry name" value="Family A G protein-coupled receptor-like"/>
    <property type="match status" value="1"/>
</dbReference>
<evidence type="ECO:0000256" key="11">
    <source>
        <dbReference type="ARBA" id="ARBA00023224"/>
    </source>
</evidence>
<dbReference type="InterPro" id="IPR017452">
    <property type="entry name" value="GPCR_Rhodpsn_7TM"/>
</dbReference>
<evidence type="ECO:0000259" key="14">
    <source>
        <dbReference type="PROSITE" id="PS50262"/>
    </source>
</evidence>
<feature type="transmembrane region" description="Helical" evidence="13">
    <location>
        <begin position="225"/>
        <end position="246"/>
    </location>
</feature>
<protein>
    <submittedName>
        <fullName evidence="15">G-protein coupled receptor 4</fullName>
    </submittedName>
</protein>
<evidence type="ECO:0000256" key="7">
    <source>
        <dbReference type="ARBA" id="ARBA00023136"/>
    </source>
</evidence>
<keyword evidence="6 12" id="KW-0297">G-protein coupled receptor</keyword>
<keyword evidence="16" id="KW-1185">Reference proteome</keyword>
<dbReference type="AlphaFoldDB" id="A0A444UJK6"/>
<keyword evidence="3" id="KW-1003">Cell membrane</keyword>
<dbReference type="PRINTS" id="PR01147">
    <property type="entry name" value="GPR4RECEPTOR"/>
</dbReference>
<evidence type="ECO:0000256" key="6">
    <source>
        <dbReference type="ARBA" id="ARBA00023040"/>
    </source>
</evidence>
<comment type="caution">
    <text evidence="15">The sequence shown here is derived from an EMBL/GenBank/DDBJ whole genome shotgun (WGS) entry which is preliminary data.</text>
</comment>
<feature type="transmembrane region" description="Helical" evidence="13">
    <location>
        <begin position="23"/>
        <end position="43"/>
    </location>
</feature>
<evidence type="ECO:0000256" key="2">
    <source>
        <dbReference type="ARBA" id="ARBA00010663"/>
    </source>
</evidence>
<dbReference type="InterPro" id="IPR002276">
    <property type="entry name" value="GPR4_orph"/>
</dbReference>
<feature type="transmembrane region" description="Helical" evidence="13">
    <location>
        <begin position="94"/>
        <end position="113"/>
    </location>
</feature>
<evidence type="ECO:0000256" key="10">
    <source>
        <dbReference type="ARBA" id="ARBA00023180"/>
    </source>
</evidence>
<dbReference type="Gene3D" id="1.20.1070.10">
    <property type="entry name" value="Rhodopsin 7-helix transmembrane proteins"/>
    <property type="match status" value="1"/>
</dbReference>
<feature type="domain" description="G-protein coupled receptors family 1 profile" evidence="14">
    <location>
        <begin position="34"/>
        <end position="286"/>
    </location>
</feature>
<reference evidence="15 16" key="1">
    <citation type="submission" date="2019-01" db="EMBL/GenBank/DDBJ databases">
        <title>Draft Genome and Complete Hox-Cluster Characterization of the Sterlet Sturgeon (Acipenser ruthenus).</title>
        <authorList>
            <person name="Wei Q."/>
        </authorList>
    </citation>
    <scope>NUCLEOTIDE SEQUENCE [LARGE SCALE GENOMIC DNA]</scope>
    <source>
        <strain evidence="15">WHYD16114868_AA</strain>
        <tissue evidence="15">Blood</tissue>
    </source>
</reference>
<name>A0A444UJK6_ACIRT</name>
<accession>A0A444UJK6</accession>
<evidence type="ECO:0000256" key="3">
    <source>
        <dbReference type="ARBA" id="ARBA00022475"/>
    </source>
</evidence>
<dbReference type="Proteomes" id="UP000289886">
    <property type="component" value="Unassembled WGS sequence"/>
</dbReference>
<keyword evidence="4 12" id="KW-0812">Transmembrane</keyword>
<keyword evidence="7 13" id="KW-0472">Membrane</keyword>
<dbReference type="EMBL" id="SCEB01214448">
    <property type="protein sequence ID" value="RXM35288.1"/>
    <property type="molecule type" value="Genomic_DNA"/>
</dbReference>
<evidence type="ECO:0000256" key="13">
    <source>
        <dbReference type="SAM" id="Phobius"/>
    </source>
</evidence>
<evidence type="ECO:0000256" key="5">
    <source>
        <dbReference type="ARBA" id="ARBA00022989"/>
    </source>
</evidence>
<keyword evidence="11 12" id="KW-0807">Transducer</keyword>
<gene>
    <name evidence="15" type="ORF">EOD39_0919</name>
</gene>
<evidence type="ECO:0000256" key="4">
    <source>
        <dbReference type="ARBA" id="ARBA00022692"/>
    </source>
</evidence>
<organism evidence="15 16">
    <name type="scientific">Acipenser ruthenus</name>
    <name type="common">Sterlet sturgeon</name>
    <dbReference type="NCBI Taxonomy" id="7906"/>
    <lineage>
        <taxon>Eukaryota</taxon>
        <taxon>Metazoa</taxon>
        <taxon>Chordata</taxon>
        <taxon>Craniata</taxon>
        <taxon>Vertebrata</taxon>
        <taxon>Euteleostomi</taxon>
        <taxon>Actinopterygii</taxon>
        <taxon>Chondrostei</taxon>
        <taxon>Acipenseriformes</taxon>
        <taxon>Acipenseridae</taxon>
        <taxon>Acipenser</taxon>
    </lineage>
</organism>
<keyword evidence="5 13" id="KW-1133">Transmembrane helix</keyword>